<dbReference type="SUPFAM" id="SSF46785">
    <property type="entry name" value="Winged helix' DNA-binding domain"/>
    <property type="match status" value="1"/>
</dbReference>
<organism evidence="2 3">
    <name type="scientific">Pelodictyon luteolum</name>
    <dbReference type="NCBI Taxonomy" id="1100"/>
    <lineage>
        <taxon>Bacteria</taxon>
        <taxon>Pseudomonadati</taxon>
        <taxon>Chlorobiota</taxon>
        <taxon>Chlorobiia</taxon>
        <taxon>Chlorobiales</taxon>
        <taxon>Chlorobiaceae</taxon>
        <taxon>Chlorobium/Pelodictyon group</taxon>
        <taxon>Pelodictyon</taxon>
    </lineage>
</organism>
<evidence type="ECO:0000313" key="2">
    <source>
        <dbReference type="EMBL" id="KZK74725.1"/>
    </source>
</evidence>
<dbReference type="EMBL" id="LVWG01000019">
    <property type="protein sequence ID" value="KZK74725.1"/>
    <property type="molecule type" value="Genomic_DNA"/>
</dbReference>
<dbReference type="AlphaFoldDB" id="A0A165M270"/>
<proteinExistence type="predicted"/>
<evidence type="ECO:0000259" key="1">
    <source>
        <dbReference type="Pfam" id="PF13601"/>
    </source>
</evidence>
<protein>
    <submittedName>
        <fullName evidence="2">Transcriptional regulator</fullName>
    </submittedName>
</protein>
<dbReference type="RefSeq" id="WP_303681121.1">
    <property type="nucleotide sequence ID" value="NZ_LVWG01000019.1"/>
</dbReference>
<reference evidence="2 3" key="1">
    <citation type="submission" date="2016-03" db="EMBL/GenBank/DDBJ databases">
        <title>Speciation and ecological success in dimly lit waters: horizontal gene transfer in a green sulfur bacteria bloom unveiled by metagenomic assembly.</title>
        <authorList>
            <person name="Llorens-Mares T."/>
            <person name="Liu Z."/>
            <person name="Allen L.Z."/>
            <person name="Rusch D.B."/>
            <person name="Craig M.T."/>
            <person name="Dupont C.L."/>
            <person name="Bryant D.A."/>
            <person name="Casamayor E.O."/>
        </authorList>
    </citation>
    <scope>NUCLEOTIDE SEQUENCE [LARGE SCALE GENOMIC DNA]</scope>
    <source>
        <strain evidence="2">CIII</strain>
    </source>
</reference>
<comment type="caution">
    <text evidence="2">The sequence shown here is derived from an EMBL/GenBank/DDBJ whole genome shotgun (WGS) entry which is preliminary data.</text>
</comment>
<dbReference type="InterPro" id="IPR036388">
    <property type="entry name" value="WH-like_DNA-bd_sf"/>
</dbReference>
<sequence>MKETAPEEQAVADFNHQRLDKHIHARIRFAALSYLVAVGKASFVEIRDCINATDGNLSVHMRKLESAGYISCDKGFQLRKPHTIYSITGEGLEAFLKYRRDIGSFLGPEVSLQSA</sequence>
<dbReference type="PANTHER" id="PTHR37318">
    <property type="entry name" value="BSL7504 PROTEIN"/>
    <property type="match status" value="1"/>
</dbReference>
<evidence type="ECO:0000313" key="3">
    <source>
        <dbReference type="Proteomes" id="UP000076481"/>
    </source>
</evidence>
<dbReference type="InterPro" id="IPR027395">
    <property type="entry name" value="WH_DNA-bd_dom"/>
</dbReference>
<accession>A0A165M270</accession>
<dbReference type="Gene3D" id="1.10.10.10">
    <property type="entry name" value="Winged helix-like DNA-binding domain superfamily/Winged helix DNA-binding domain"/>
    <property type="match status" value="1"/>
</dbReference>
<gene>
    <name evidence="2" type="ORF">A3K90_04585</name>
</gene>
<dbReference type="Pfam" id="PF13601">
    <property type="entry name" value="HTH_34"/>
    <property type="match status" value="1"/>
</dbReference>
<dbReference type="PANTHER" id="PTHR37318:SF1">
    <property type="entry name" value="BSL7504 PROTEIN"/>
    <property type="match status" value="1"/>
</dbReference>
<name>A0A165M270_PELLU</name>
<dbReference type="Proteomes" id="UP000076481">
    <property type="component" value="Unassembled WGS sequence"/>
</dbReference>
<dbReference type="InterPro" id="IPR036390">
    <property type="entry name" value="WH_DNA-bd_sf"/>
</dbReference>
<feature type="domain" description="Winged helix DNA-binding" evidence="1">
    <location>
        <begin position="27"/>
        <end position="101"/>
    </location>
</feature>